<sequence length="271" mass="30772">MLKDEIQQAFIIAYREETEPLEQALANEGWQVKLFRNERSPDSSYAAIYCCMMNHRRAWVQAAAEPRPTLIVEADFVPVVGMSSLPLPMDLSQPSTGLCWLYTCAAQIYSLSPDGFAEGFSTSLVAYVVTPAAARCLCGLADWVHEHHGTGYFNFDSEVDKYLRSHGFKNYISFRNYGEHGGIPNPEHRQHGISGIHRADVLAGPVAFRPLYAGTGHQWRSRYLWIRLNARLKGIGRLLLGRFLRPKILRKASAPRRMLQWAIARQLIRRL</sequence>
<protein>
    <submittedName>
        <fullName evidence="1">LPS biosynthesis glycosyltransferase</fullName>
    </submittedName>
</protein>
<accession>A0A6M8BM63</accession>
<dbReference type="EMBL" id="CP053661">
    <property type="protein sequence ID" value="QKD84841.1"/>
    <property type="molecule type" value="Genomic_DNA"/>
</dbReference>
<dbReference type="Proteomes" id="UP000505210">
    <property type="component" value="Chromosome"/>
</dbReference>
<evidence type="ECO:0000313" key="2">
    <source>
        <dbReference type="Proteomes" id="UP000505210"/>
    </source>
</evidence>
<organism evidence="1 2">
    <name type="scientific">Thermoleptolyngbya sichuanensis A183</name>
    <dbReference type="NCBI Taxonomy" id="2737172"/>
    <lineage>
        <taxon>Bacteria</taxon>
        <taxon>Bacillati</taxon>
        <taxon>Cyanobacteriota</taxon>
        <taxon>Cyanophyceae</taxon>
        <taxon>Oculatellales</taxon>
        <taxon>Oculatellaceae</taxon>
        <taxon>Thermoleptolyngbya</taxon>
        <taxon>Thermoleptolyngbya sichuanensis</taxon>
    </lineage>
</organism>
<dbReference type="AlphaFoldDB" id="A0A6M8BM63"/>
<dbReference type="GO" id="GO:0016740">
    <property type="term" value="F:transferase activity"/>
    <property type="evidence" value="ECO:0007669"/>
    <property type="project" value="UniProtKB-KW"/>
</dbReference>
<keyword evidence="1" id="KW-0808">Transferase</keyword>
<name>A0A6M8BM63_9CYAN</name>
<reference evidence="1 2" key="1">
    <citation type="submission" date="2020-05" db="EMBL/GenBank/DDBJ databases">
        <title>Complete genome sequence of of a novel Thermoleptolyngbya strain isolated from hot springs of Ganzi, Sichuan China.</title>
        <authorList>
            <person name="Tang J."/>
            <person name="Daroch M."/>
            <person name="Li L."/>
            <person name="Waleron K."/>
            <person name="Waleron M."/>
            <person name="Waleron M."/>
        </authorList>
    </citation>
    <scope>NUCLEOTIDE SEQUENCE [LARGE SCALE GENOMIC DNA]</scope>
    <source>
        <strain evidence="1 2">PKUAC-SCTA183</strain>
    </source>
</reference>
<evidence type="ECO:0000313" key="1">
    <source>
        <dbReference type="EMBL" id="QKD84841.1"/>
    </source>
</evidence>
<proteinExistence type="predicted"/>
<gene>
    <name evidence="1" type="ORF">HPC62_08235</name>
</gene>
<dbReference type="KEGG" id="theu:HPC62_08235"/>
<keyword evidence="2" id="KW-1185">Reference proteome</keyword>